<reference evidence="2 3" key="1">
    <citation type="submission" date="2024-03" db="EMBL/GenBank/DDBJ databases">
        <title>The genome assembly and annotation of the cricket Gryllus longicercus Weissman &amp; Gray.</title>
        <authorList>
            <person name="Szrajer S."/>
            <person name="Gray D."/>
            <person name="Ylla G."/>
        </authorList>
    </citation>
    <scope>NUCLEOTIDE SEQUENCE [LARGE SCALE GENOMIC DNA]</scope>
    <source>
        <strain evidence="2">DAG 2021-001</strain>
        <tissue evidence="2">Whole body minus gut</tissue>
    </source>
</reference>
<organism evidence="2 3">
    <name type="scientific">Gryllus longicercus</name>
    <dbReference type="NCBI Taxonomy" id="2509291"/>
    <lineage>
        <taxon>Eukaryota</taxon>
        <taxon>Metazoa</taxon>
        <taxon>Ecdysozoa</taxon>
        <taxon>Arthropoda</taxon>
        <taxon>Hexapoda</taxon>
        <taxon>Insecta</taxon>
        <taxon>Pterygota</taxon>
        <taxon>Neoptera</taxon>
        <taxon>Polyneoptera</taxon>
        <taxon>Orthoptera</taxon>
        <taxon>Ensifera</taxon>
        <taxon>Gryllidea</taxon>
        <taxon>Grylloidea</taxon>
        <taxon>Gryllidae</taxon>
        <taxon>Gryllinae</taxon>
        <taxon>Gryllus</taxon>
    </lineage>
</organism>
<evidence type="ECO:0000313" key="3">
    <source>
        <dbReference type="Proteomes" id="UP001378592"/>
    </source>
</evidence>
<evidence type="ECO:0000313" key="2">
    <source>
        <dbReference type="EMBL" id="KAK7792031.1"/>
    </source>
</evidence>
<evidence type="ECO:0000256" key="1">
    <source>
        <dbReference type="SAM" id="MobiDB-lite"/>
    </source>
</evidence>
<name>A0AAN9V9X4_9ORTH</name>
<comment type="caution">
    <text evidence="2">The sequence shown here is derived from an EMBL/GenBank/DDBJ whole genome shotgun (WGS) entry which is preliminary data.</text>
</comment>
<gene>
    <name evidence="2" type="ORF">R5R35_014601</name>
</gene>
<feature type="region of interest" description="Disordered" evidence="1">
    <location>
        <begin position="65"/>
        <end position="88"/>
    </location>
</feature>
<sequence>MRRDSNAGPSHSAALSLCHLCDETRTQGPPSQRLCTTYASRLERRALPVRGAVSVPPELSQTLEKVPGAGRCSGGAAQPTARDADRARGRHCGPIAALVTRGAAHARPGEVSPLHAPPRVATRLRGRFFRGGGQGPNARRNRPTRGIYAPAALPAALSSAQAPQHLLTANMFKLFVFLALVAAAVAAPKPGLLAAPLAAAPVAYTAAAYPAAYAAPVAAAYSAYPAYSAYAYPGAYVAPSRLVYG</sequence>
<proteinExistence type="predicted"/>
<accession>A0AAN9V9X4</accession>
<dbReference type="EMBL" id="JAZDUA010000478">
    <property type="protein sequence ID" value="KAK7792031.1"/>
    <property type="molecule type" value="Genomic_DNA"/>
</dbReference>
<protein>
    <submittedName>
        <fullName evidence="2">Uncharacterized protein</fullName>
    </submittedName>
</protein>
<dbReference type="AlphaFoldDB" id="A0AAN9V9X4"/>
<dbReference type="Proteomes" id="UP001378592">
    <property type="component" value="Unassembled WGS sequence"/>
</dbReference>
<keyword evidence="3" id="KW-1185">Reference proteome</keyword>